<accession>E3SX99</accession>
<name>E3SX99_9CRUS</name>
<evidence type="ECO:0000256" key="10">
    <source>
        <dbReference type="ARBA" id="ARBA00023128"/>
    </source>
</evidence>
<keyword evidence="10 12" id="KW-0496">Mitochondrion</keyword>
<comment type="subcellular location">
    <subcellularLocation>
        <location evidence="1 12">Mitochondrion membrane</location>
        <topology evidence="1 12">Single-pass membrane protein</topology>
    </subcellularLocation>
</comment>
<evidence type="ECO:0000256" key="8">
    <source>
        <dbReference type="ARBA" id="ARBA00022989"/>
    </source>
</evidence>
<evidence type="ECO:0000256" key="12">
    <source>
        <dbReference type="RuleBase" id="RU003661"/>
    </source>
</evidence>
<keyword evidence="8 13" id="KW-1133">Transmembrane helix</keyword>
<proteinExistence type="inferred from homology"/>
<protein>
    <recommendedName>
        <fullName evidence="12">ATP synthase complex subunit 8</fullName>
    </recommendedName>
</protein>
<dbReference type="AlphaFoldDB" id="E3SX99"/>
<keyword evidence="11 13" id="KW-0472">Membrane</keyword>
<dbReference type="GO" id="GO:0031966">
    <property type="term" value="C:mitochondrial membrane"/>
    <property type="evidence" value="ECO:0007669"/>
    <property type="project" value="UniProtKB-SubCell"/>
</dbReference>
<dbReference type="InterPro" id="IPR001421">
    <property type="entry name" value="ATP8_metazoa"/>
</dbReference>
<evidence type="ECO:0000256" key="5">
    <source>
        <dbReference type="ARBA" id="ARBA00022547"/>
    </source>
</evidence>
<dbReference type="Pfam" id="PF00895">
    <property type="entry name" value="ATP-synt_8"/>
    <property type="match status" value="1"/>
</dbReference>
<gene>
    <name evidence="14" type="primary">ATP8</name>
</gene>
<evidence type="ECO:0000256" key="7">
    <source>
        <dbReference type="ARBA" id="ARBA00022781"/>
    </source>
</evidence>
<evidence type="ECO:0000313" key="14">
    <source>
        <dbReference type="EMBL" id="ADA69782.1"/>
    </source>
</evidence>
<comment type="similarity">
    <text evidence="2 12">Belongs to the ATPase protein 8 family.</text>
</comment>
<keyword evidence="5 12" id="KW-0138">CF(0)</keyword>
<keyword evidence="9 12" id="KW-0406">Ion transport</keyword>
<evidence type="ECO:0000256" key="13">
    <source>
        <dbReference type="SAM" id="Phobius"/>
    </source>
</evidence>
<sequence length="52" mass="6080">MPQMAPMPWISLMFLFLLGLFIFLSVIYFLPKATLKDKTQKVPSGGMVKWMW</sequence>
<evidence type="ECO:0000256" key="2">
    <source>
        <dbReference type="ARBA" id="ARBA00008892"/>
    </source>
</evidence>
<evidence type="ECO:0000256" key="4">
    <source>
        <dbReference type="ARBA" id="ARBA00022448"/>
    </source>
</evidence>
<dbReference type="GO" id="GO:0015986">
    <property type="term" value="P:proton motive force-driven ATP synthesis"/>
    <property type="evidence" value="ECO:0007669"/>
    <property type="project" value="InterPro"/>
</dbReference>
<keyword evidence="4 12" id="KW-0813">Transport</keyword>
<comment type="subunit">
    <text evidence="3">F-type ATPases have 2 components, CF(1) - the catalytic core - and CF(0) - the membrane proton channel.</text>
</comment>
<reference evidence="14" key="1">
    <citation type="journal article" date="2012" name="Mol. Phylogenet. Evol.">
        <title>Multiple rearrangements in mitochondrial genomes of Isopoda and phylogenetic implications.</title>
        <authorList>
            <person name="Kilpert F."/>
            <person name="Held C."/>
            <person name="Podsiadlowski L."/>
        </authorList>
    </citation>
    <scope>NUCLEOTIDE SEQUENCE</scope>
</reference>
<geneLocation type="mitochondrion" evidence="14"/>
<dbReference type="EMBL" id="GU130254">
    <property type="protein sequence ID" value="ADA69782.1"/>
    <property type="molecule type" value="Genomic_DNA"/>
</dbReference>
<feature type="transmembrane region" description="Helical" evidence="13">
    <location>
        <begin position="6"/>
        <end position="30"/>
    </location>
</feature>
<evidence type="ECO:0000256" key="9">
    <source>
        <dbReference type="ARBA" id="ARBA00023065"/>
    </source>
</evidence>
<evidence type="ECO:0000256" key="3">
    <source>
        <dbReference type="ARBA" id="ARBA00011291"/>
    </source>
</evidence>
<dbReference type="GO" id="GO:0015078">
    <property type="term" value="F:proton transmembrane transporter activity"/>
    <property type="evidence" value="ECO:0007669"/>
    <property type="project" value="InterPro"/>
</dbReference>
<evidence type="ECO:0000256" key="11">
    <source>
        <dbReference type="ARBA" id="ARBA00023136"/>
    </source>
</evidence>
<dbReference type="GO" id="GO:0045259">
    <property type="term" value="C:proton-transporting ATP synthase complex"/>
    <property type="evidence" value="ECO:0007669"/>
    <property type="project" value="UniProtKB-KW"/>
</dbReference>
<evidence type="ECO:0000256" key="1">
    <source>
        <dbReference type="ARBA" id="ARBA00004304"/>
    </source>
</evidence>
<evidence type="ECO:0000256" key="6">
    <source>
        <dbReference type="ARBA" id="ARBA00022692"/>
    </source>
</evidence>
<keyword evidence="6 12" id="KW-0812">Transmembrane</keyword>
<organism evidence="14">
    <name type="scientific">Glyptonotus cf. antarcticus FK-2009</name>
    <dbReference type="NCBI Taxonomy" id="692432"/>
    <lineage>
        <taxon>Eukaryota</taxon>
        <taxon>Metazoa</taxon>
        <taxon>Ecdysozoa</taxon>
        <taxon>Arthropoda</taxon>
        <taxon>Crustacea</taxon>
        <taxon>Multicrustacea</taxon>
        <taxon>Malacostraca</taxon>
        <taxon>Eumalacostraca</taxon>
        <taxon>Peracarida</taxon>
        <taxon>Isopoda</taxon>
        <taxon>Valvifera</taxon>
        <taxon>Chaetiliidae</taxon>
        <taxon>Glyptonotus</taxon>
    </lineage>
</organism>
<keyword evidence="7 12" id="KW-0375">Hydrogen ion transport</keyword>